<comment type="caution">
    <text evidence="2">The sequence shown here is derived from an EMBL/GenBank/DDBJ whole genome shotgun (WGS) entry which is preliminary data.</text>
</comment>
<protein>
    <submittedName>
        <fullName evidence="2">Transposase</fullName>
    </submittedName>
</protein>
<dbReference type="Proteomes" id="UP000190959">
    <property type="component" value="Unassembled WGS sequence"/>
</dbReference>
<dbReference type="PANTHER" id="PTHR34322:SF2">
    <property type="entry name" value="TRANSPOSASE IS200-LIKE DOMAIN-CONTAINING PROTEIN"/>
    <property type="match status" value="1"/>
</dbReference>
<organism evidence="2 3">
    <name type="scientific">Clostridium beijerinckii</name>
    <name type="common">Clostridium MP</name>
    <dbReference type="NCBI Taxonomy" id="1520"/>
    <lineage>
        <taxon>Bacteria</taxon>
        <taxon>Bacillati</taxon>
        <taxon>Bacillota</taxon>
        <taxon>Clostridia</taxon>
        <taxon>Eubacteriales</taxon>
        <taxon>Clostridiaceae</taxon>
        <taxon>Clostridium</taxon>
    </lineage>
</organism>
<evidence type="ECO:0000259" key="1">
    <source>
        <dbReference type="SMART" id="SM01321"/>
    </source>
</evidence>
<dbReference type="InterPro" id="IPR002686">
    <property type="entry name" value="Transposase_17"/>
</dbReference>
<dbReference type="PANTHER" id="PTHR34322">
    <property type="entry name" value="TRANSPOSASE, Y1_TNP DOMAIN-CONTAINING"/>
    <property type="match status" value="1"/>
</dbReference>
<dbReference type="GO" id="GO:0004803">
    <property type="term" value="F:transposase activity"/>
    <property type="evidence" value="ECO:0007669"/>
    <property type="project" value="InterPro"/>
</dbReference>
<dbReference type="EMBL" id="MWMH01000002">
    <property type="protein sequence ID" value="OOP73838.1"/>
    <property type="molecule type" value="Genomic_DNA"/>
</dbReference>
<reference evidence="2 3" key="1">
    <citation type="submission" date="2017-02" db="EMBL/GenBank/DDBJ databases">
        <title>Genome sequence of Clostridium beijerinckii Br21.</title>
        <authorList>
            <person name="Fonseca B.C."/>
            <person name="Guazzaroni M.E."/>
            <person name="Riano-Pachon D.M."/>
            <person name="Reginatto V."/>
        </authorList>
    </citation>
    <scope>NUCLEOTIDE SEQUENCE [LARGE SCALE GENOMIC DNA]</scope>
    <source>
        <strain evidence="2 3">Br21</strain>
    </source>
</reference>
<dbReference type="AlphaFoldDB" id="A0A1S9N8Q8"/>
<proteinExistence type="predicted"/>
<dbReference type="InterPro" id="IPR036515">
    <property type="entry name" value="Transposase_17_sf"/>
</dbReference>
<evidence type="ECO:0000313" key="3">
    <source>
        <dbReference type="Proteomes" id="UP000190959"/>
    </source>
</evidence>
<dbReference type="GO" id="GO:0003677">
    <property type="term" value="F:DNA binding"/>
    <property type="evidence" value="ECO:0007669"/>
    <property type="project" value="InterPro"/>
</dbReference>
<evidence type="ECO:0000313" key="2">
    <source>
        <dbReference type="EMBL" id="OOP73838.1"/>
    </source>
</evidence>
<accession>A0A1S9N8Q8</accession>
<name>A0A1S9N8Q8_CLOBE</name>
<dbReference type="SMART" id="SM01321">
    <property type="entry name" value="Y1_Tnp"/>
    <property type="match status" value="1"/>
</dbReference>
<dbReference type="Pfam" id="PF01797">
    <property type="entry name" value="Y1_Tnp"/>
    <property type="match status" value="1"/>
</dbReference>
<dbReference type="Gene3D" id="3.30.70.1290">
    <property type="entry name" value="Transposase IS200-like"/>
    <property type="match status" value="1"/>
</dbReference>
<dbReference type="SUPFAM" id="SSF143422">
    <property type="entry name" value="Transposase IS200-like"/>
    <property type="match status" value="1"/>
</dbReference>
<feature type="domain" description="Transposase IS200-like" evidence="1">
    <location>
        <begin position="9"/>
        <end position="126"/>
    </location>
</feature>
<dbReference type="GO" id="GO:0006313">
    <property type="term" value="P:DNA transposition"/>
    <property type="evidence" value="ECO:0007669"/>
    <property type="project" value="InterPro"/>
</dbReference>
<dbReference type="RefSeq" id="WP_078114794.1">
    <property type="nucleotide sequence ID" value="NZ_JABFUN010000001.1"/>
</dbReference>
<gene>
    <name evidence="2" type="ORF">CBEIBR21_04885</name>
</gene>
<sequence>MPTAKIIWYKGATYHITTRGNHRNDIFKDEEDFQVYLTQVEGNLTYYNYLNYKLIAYCLMDNHVHLIIKTYEEPLTRFMRRLNSIYTRYFNKKYNYIGHLFQAKYFAELVEDDKQMLETSRYIHLNPVRANMVERPEEYKWSSYSMFIGEIPERLINSEMILNYFNNKDKDKLYKEFVECKIRNKEQGDELDSYSS</sequence>